<dbReference type="HAMAP" id="MF_00316">
    <property type="entry name" value="MobA"/>
    <property type="match status" value="1"/>
</dbReference>
<dbReference type="InterPro" id="IPR025877">
    <property type="entry name" value="MobA-like_NTP_Trfase"/>
</dbReference>
<feature type="binding site" evidence="8">
    <location>
        <position position="73"/>
    </location>
    <ligand>
        <name>GTP</name>
        <dbReference type="ChEBI" id="CHEBI:37565"/>
    </ligand>
</feature>
<dbReference type="SUPFAM" id="SSF53448">
    <property type="entry name" value="Nucleotide-diphospho-sugar transferases"/>
    <property type="match status" value="1"/>
</dbReference>
<dbReference type="Pfam" id="PF12804">
    <property type="entry name" value="NTP_transf_3"/>
    <property type="match status" value="1"/>
</dbReference>
<evidence type="ECO:0000256" key="3">
    <source>
        <dbReference type="ARBA" id="ARBA00022723"/>
    </source>
</evidence>
<evidence type="ECO:0000256" key="5">
    <source>
        <dbReference type="ARBA" id="ARBA00022842"/>
    </source>
</evidence>
<dbReference type="PATRIC" id="fig|889306.3.peg.276"/>
<accession>A0A0C2VSK1</accession>
<dbReference type="OrthoDB" id="9788394at2"/>
<comment type="domain">
    <text evidence="8">The N-terminal domain determines nucleotide recognition and specific binding, while the C-terminal domain determines the specific binding to the target protein.</text>
</comment>
<evidence type="ECO:0000259" key="9">
    <source>
        <dbReference type="Pfam" id="PF12804"/>
    </source>
</evidence>
<keyword evidence="3 8" id="KW-0479">Metal-binding</keyword>
<keyword evidence="11" id="KW-1185">Reference proteome</keyword>
<comment type="function">
    <text evidence="8">Transfers a GMP moiety from GTP to Mo-molybdopterin (Mo-MPT) cofactor (Moco or molybdenum cofactor) to form Mo-molybdopterin guanine dinucleotide (Mo-MGD) cofactor.</text>
</comment>
<dbReference type="AlphaFoldDB" id="A0A0C2VSK1"/>
<dbReference type="InterPro" id="IPR029044">
    <property type="entry name" value="Nucleotide-diphossugar_trans"/>
</dbReference>
<keyword evidence="4 8" id="KW-0547">Nucleotide-binding</keyword>
<dbReference type="Gene3D" id="3.90.550.10">
    <property type="entry name" value="Spore Coat Polysaccharide Biosynthesis Protein SpsA, Chain A"/>
    <property type="match status" value="1"/>
</dbReference>
<evidence type="ECO:0000256" key="6">
    <source>
        <dbReference type="ARBA" id="ARBA00023134"/>
    </source>
</evidence>
<keyword evidence="1 8" id="KW-0963">Cytoplasm</keyword>
<comment type="catalytic activity">
    <reaction evidence="8">
        <text>Mo-molybdopterin + GTP + H(+) = Mo-molybdopterin guanine dinucleotide + diphosphate</text>
        <dbReference type="Rhea" id="RHEA:34243"/>
        <dbReference type="ChEBI" id="CHEBI:15378"/>
        <dbReference type="ChEBI" id="CHEBI:33019"/>
        <dbReference type="ChEBI" id="CHEBI:37565"/>
        <dbReference type="ChEBI" id="CHEBI:71302"/>
        <dbReference type="ChEBI" id="CHEBI:71310"/>
        <dbReference type="EC" id="2.7.7.77"/>
    </reaction>
</comment>
<dbReference type="STRING" id="889306.KP78_02720"/>
<dbReference type="EC" id="2.7.7.77" evidence="8"/>
<dbReference type="RefSeq" id="WP_157841415.1">
    <property type="nucleotide sequence ID" value="NZ_JXRP01000006.1"/>
</dbReference>
<dbReference type="Proteomes" id="UP000031938">
    <property type="component" value="Unassembled WGS sequence"/>
</dbReference>
<evidence type="ECO:0000256" key="4">
    <source>
        <dbReference type="ARBA" id="ARBA00022741"/>
    </source>
</evidence>
<evidence type="ECO:0000313" key="10">
    <source>
        <dbReference type="EMBL" id="KIL51902.1"/>
    </source>
</evidence>
<dbReference type="GO" id="GO:0006777">
    <property type="term" value="P:Mo-molybdopterin cofactor biosynthetic process"/>
    <property type="evidence" value="ECO:0007669"/>
    <property type="project" value="UniProtKB-KW"/>
</dbReference>
<keyword evidence="6 8" id="KW-0342">GTP-binding</keyword>
<name>A0A0C2VSK1_9BACL</name>
<feature type="binding site" evidence="8">
    <location>
        <position position="104"/>
    </location>
    <ligand>
        <name>GTP</name>
        <dbReference type="ChEBI" id="CHEBI:37565"/>
    </ligand>
</feature>
<dbReference type="CDD" id="cd02503">
    <property type="entry name" value="MobA"/>
    <property type="match status" value="1"/>
</dbReference>
<dbReference type="GO" id="GO:0005525">
    <property type="term" value="F:GTP binding"/>
    <property type="evidence" value="ECO:0007669"/>
    <property type="project" value="UniProtKB-UniRule"/>
</dbReference>
<dbReference type="GO" id="GO:0005737">
    <property type="term" value="C:cytoplasm"/>
    <property type="evidence" value="ECO:0007669"/>
    <property type="project" value="UniProtKB-SubCell"/>
</dbReference>
<reference evidence="10 11" key="1">
    <citation type="submission" date="2015-01" db="EMBL/GenBank/DDBJ databases">
        <title>Genome sequencing of Jeotgalibacillus soli.</title>
        <authorList>
            <person name="Goh K.M."/>
            <person name="Chan K.-G."/>
            <person name="Yaakop A.S."/>
            <person name="Ee R."/>
            <person name="Gan H.M."/>
            <person name="Chan C.S."/>
        </authorList>
    </citation>
    <scope>NUCLEOTIDE SEQUENCE [LARGE SCALE GENOMIC DNA]</scope>
    <source>
        <strain evidence="10 11">P9</strain>
    </source>
</reference>
<organism evidence="10 11">
    <name type="scientific">Jeotgalibacillus soli</name>
    <dbReference type="NCBI Taxonomy" id="889306"/>
    <lineage>
        <taxon>Bacteria</taxon>
        <taxon>Bacillati</taxon>
        <taxon>Bacillota</taxon>
        <taxon>Bacilli</taxon>
        <taxon>Bacillales</taxon>
        <taxon>Caryophanaceae</taxon>
        <taxon>Jeotgalibacillus</taxon>
    </lineage>
</organism>
<evidence type="ECO:0000256" key="7">
    <source>
        <dbReference type="ARBA" id="ARBA00023150"/>
    </source>
</evidence>
<comment type="caution">
    <text evidence="10">The sequence shown here is derived from an EMBL/GenBank/DDBJ whole genome shotgun (WGS) entry which is preliminary data.</text>
</comment>
<sequence length="205" mass="23038">MNDKKPGLAGVILAGGESKRFRSSKAFATYNNQYFYESALEALSPYTDQNVIVSQPSLSTRFIKEKGFSIIEDIDPFKGKGPLSGIYAAMKQCPASWYFVLPCDMPRMNAAAAGKLAAQIDRQFDAVIPNVFGRIQPLAGLYHRSTLTQLEEQLSLENYRMIHFLNKINTKYVTEQDLAITEDVFQNVNDQDEYKLLLENNSSST</sequence>
<feature type="binding site" evidence="8">
    <location>
        <begin position="13"/>
        <end position="15"/>
    </location>
    <ligand>
        <name>GTP</name>
        <dbReference type="ChEBI" id="CHEBI:37565"/>
    </ligand>
</feature>
<dbReference type="PANTHER" id="PTHR19136">
    <property type="entry name" value="MOLYBDENUM COFACTOR GUANYLYLTRANSFERASE"/>
    <property type="match status" value="1"/>
</dbReference>
<dbReference type="InterPro" id="IPR013482">
    <property type="entry name" value="Molybde_CF_guanTrfase"/>
</dbReference>
<feature type="domain" description="MobA-like NTP transferase" evidence="9">
    <location>
        <begin position="10"/>
        <end position="156"/>
    </location>
</feature>
<keyword evidence="5 8" id="KW-0460">Magnesium</keyword>
<proteinExistence type="inferred from homology"/>
<dbReference type="GO" id="GO:0046872">
    <property type="term" value="F:metal ion binding"/>
    <property type="evidence" value="ECO:0007669"/>
    <property type="project" value="UniProtKB-KW"/>
</dbReference>
<comment type="subcellular location">
    <subcellularLocation>
        <location evidence="8">Cytoplasm</location>
    </subcellularLocation>
</comment>
<feature type="binding site" evidence="8">
    <location>
        <position position="25"/>
    </location>
    <ligand>
        <name>GTP</name>
        <dbReference type="ChEBI" id="CHEBI:37565"/>
    </ligand>
</feature>
<feature type="binding site" evidence="8">
    <location>
        <position position="104"/>
    </location>
    <ligand>
        <name>Mg(2+)</name>
        <dbReference type="ChEBI" id="CHEBI:18420"/>
    </ligand>
</feature>
<comment type="caution">
    <text evidence="8">Lacks conserved residue(s) required for the propagation of feature annotation.</text>
</comment>
<evidence type="ECO:0000313" key="11">
    <source>
        <dbReference type="Proteomes" id="UP000031938"/>
    </source>
</evidence>
<evidence type="ECO:0000256" key="2">
    <source>
        <dbReference type="ARBA" id="ARBA00022679"/>
    </source>
</evidence>
<dbReference type="PANTHER" id="PTHR19136:SF81">
    <property type="entry name" value="MOLYBDENUM COFACTOR GUANYLYLTRANSFERASE"/>
    <property type="match status" value="1"/>
</dbReference>
<dbReference type="EMBL" id="JXRP01000006">
    <property type="protein sequence ID" value="KIL51902.1"/>
    <property type="molecule type" value="Genomic_DNA"/>
</dbReference>
<evidence type="ECO:0000256" key="1">
    <source>
        <dbReference type="ARBA" id="ARBA00022490"/>
    </source>
</evidence>
<gene>
    <name evidence="8" type="primary">mobA</name>
    <name evidence="10" type="ORF">KP78_02720</name>
</gene>
<keyword evidence="2 8" id="KW-0808">Transferase</keyword>
<comment type="similarity">
    <text evidence="8">Belongs to the MobA family.</text>
</comment>
<protein>
    <recommendedName>
        <fullName evidence="8">Probable molybdenum cofactor guanylyltransferase</fullName>
        <shortName evidence="8">MoCo guanylyltransferase</shortName>
        <ecNumber evidence="8">2.7.7.77</ecNumber>
    </recommendedName>
    <alternativeName>
        <fullName evidence="8">GTP:molybdopterin guanylyltransferase</fullName>
    </alternativeName>
    <alternativeName>
        <fullName evidence="8">Mo-MPT guanylyltransferase</fullName>
    </alternativeName>
    <alternativeName>
        <fullName evidence="8">Molybdopterin guanylyltransferase</fullName>
    </alternativeName>
    <alternativeName>
        <fullName evidence="8">Molybdopterin-guanine dinucleotide synthase</fullName>
        <shortName evidence="8">MGD synthase</shortName>
    </alternativeName>
</protein>
<comment type="cofactor">
    <cofactor evidence="8">
        <name>Mg(2+)</name>
        <dbReference type="ChEBI" id="CHEBI:18420"/>
    </cofactor>
</comment>
<evidence type="ECO:0000256" key="8">
    <source>
        <dbReference type="HAMAP-Rule" id="MF_00316"/>
    </source>
</evidence>
<keyword evidence="7 8" id="KW-0501">Molybdenum cofactor biosynthesis</keyword>
<dbReference type="GO" id="GO:0061603">
    <property type="term" value="F:molybdenum cofactor guanylyltransferase activity"/>
    <property type="evidence" value="ECO:0007669"/>
    <property type="project" value="UniProtKB-EC"/>
</dbReference>